<accession>A0A2P5GNY9</accession>
<evidence type="ECO:0000313" key="2">
    <source>
        <dbReference type="EMBL" id="POP48244.1"/>
    </source>
</evidence>
<reference evidence="3 4" key="1">
    <citation type="submission" date="2018-01" db="EMBL/GenBank/DDBJ databases">
        <title>Superficieibacter electus gen. nov., sp. nov., an extended-spectrum beta-lactamase possessing member of the Enterobacteriaceae family, isolated from intensive care unit surfaces.</title>
        <authorList>
            <person name="Potter R.F."/>
            <person name="D'Souza A.W."/>
        </authorList>
    </citation>
    <scope>NUCLEOTIDE SEQUENCE [LARGE SCALE GENOMIC DNA]</scope>
    <source>
        <strain evidence="2 4">BP-1</strain>
        <strain evidence="1 3">BP-2</strain>
    </source>
</reference>
<evidence type="ECO:0000313" key="4">
    <source>
        <dbReference type="Proteomes" id="UP000247005"/>
    </source>
</evidence>
<proteinExistence type="predicted"/>
<keyword evidence="3" id="KW-1185">Reference proteome</keyword>
<dbReference type="OrthoDB" id="6636929at2"/>
<sequence>MITLPLTRLNHHSRGQFVACSWAADGRIAILETEKIPERIDGMFVPTRTEKQGWYITLYSPDLRRLELPVITDDINFHHIQLVDDDHLLLVCGRSRYQNGEGEKNAAIYTLNSTVVRRFTLGDGIQDISVTEDGAIWVSYFDEGVFGNYGWEEPMGRPGLVKYDLCGNILWQQDEFDICDCYALNVENPQSVWFYYYMDFKLVHLSGSDSVSYQIPVQGMQDFALCNPWIITDNGYNQHNKFTLWRLTGQQLKKQDSLQFAHPDEKHFAHAAWYMSSNRILACTANGIYFCQLSPSLFD</sequence>
<dbReference type="EMBL" id="PQGD01000010">
    <property type="protein sequence ID" value="POP48244.1"/>
    <property type="molecule type" value="Genomic_DNA"/>
</dbReference>
<dbReference type="SUPFAM" id="SSF63829">
    <property type="entry name" value="Calcium-dependent phosphotriesterase"/>
    <property type="match status" value="1"/>
</dbReference>
<comment type="caution">
    <text evidence="2">The sequence shown here is derived from an EMBL/GenBank/DDBJ whole genome shotgun (WGS) entry which is preliminary data.</text>
</comment>
<dbReference type="Proteomes" id="UP000247005">
    <property type="component" value="Unassembled WGS sequence"/>
</dbReference>
<evidence type="ECO:0000313" key="3">
    <source>
        <dbReference type="Proteomes" id="UP000237073"/>
    </source>
</evidence>
<evidence type="ECO:0000313" key="1">
    <source>
        <dbReference type="EMBL" id="POP44857.1"/>
    </source>
</evidence>
<protein>
    <submittedName>
        <fullName evidence="2">Uncharacterized protein</fullName>
    </submittedName>
</protein>
<name>A0A2P5GNY9_9ENTR</name>
<dbReference type="Proteomes" id="UP000237073">
    <property type="component" value="Unassembled WGS sequence"/>
</dbReference>
<dbReference type="AlphaFoldDB" id="A0A2P5GNY9"/>
<gene>
    <name evidence="2" type="ORF">CHU32_13265</name>
    <name evidence="1" type="ORF">CHU33_10340</name>
</gene>
<organism evidence="2 4">
    <name type="scientific">Superficieibacter electus</name>
    <dbReference type="NCBI Taxonomy" id="2022662"/>
    <lineage>
        <taxon>Bacteria</taxon>
        <taxon>Pseudomonadati</taxon>
        <taxon>Pseudomonadota</taxon>
        <taxon>Gammaproteobacteria</taxon>
        <taxon>Enterobacterales</taxon>
        <taxon>Enterobacteriaceae</taxon>
        <taxon>Superficieibacter</taxon>
    </lineage>
</organism>
<dbReference type="RefSeq" id="WP_103676005.1">
    <property type="nucleotide sequence ID" value="NZ_PQGD01000010.1"/>
</dbReference>
<dbReference type="EMBL" id="PQGE01000008">
    <property type="protein sequence ID" value="POP44857.1"/>
    <property type="molecule type" value="Genomic_DNA"/>
</dbReference>